<evidence type="ECO:0000313" key="16">
    <source>
        <dbReference type="Proteomes" id="UP000825066"/>
    </source>
</evidence>
<evidence type="ECO:0000313" key="13">
    <source>
        <dbReference type="EMBL" id="BCX43316.1"/>
    </source>
</evidence>
<gene>
    <name evidence="14" type="ORF">CEE55_21015</name>
    <name evidence="13" type="ORF">STNY_R15000</name>
</gene>
<name>A0A246KVJ6_9GAMM</name>
<dbReference type="InterPro" id="IPR022346">
    <property type="entry name" value="T2SS_GspH"/>
</dbReference>
<evidence type="ECO:0000256" key="2">
    <source>
        <dbReference type="ARBA" id="ARBA00021549"/>
    </source>
</evidence>
<dbReference type="NCBIfam" id="TIGR02532">
    <property type="entry name" value="IV_pilin_GFxxxE"/>
    <property type="match status" value="1"/>
</dbReference>
<keyword evidence="6 11" id="KW-0812">Transmembrane</keyword>
<dbReference type="EMBL" id="NIXP01000146">
    <property type="protein sequence ID" value="OWR26980.1"/>
    <property type="molecule type" value="Genomic_DNA"/>
</dbReference>
<evidence type="ECO:0000256" key="10">
    <source>
        <dbReference type="ARBA" id="ARBA00030775"/>
    </source>
</evidence>
<evidence type="ECO:0000256" key="4">
    <source>
        <dbReference type="ARBA" id="ARBA00022481"/>
    </source>
</evidence>
<dbReference type="PANTHER" id="PTHR30093:SF41">
    <property type="entry name" value="TYPE II SECRETION SYSTEM PROTEIN H"/>
    <property type="match status" value="1"/>
</dbReference>
<dbReference type="Pfam" id="PF07963">
    <property type="entry name" value="N_methyl"/>
    <property type="match status" value="1"/>
</dbReference>
<dbReference type="SUPFAM" id="SSF54523">
    <property type="entry name" value="Pili subunits"/>
    <property type="match status" value="1"/>
</dbReference>
<keyword evidence="16" id="KW-1185">Reference proteome</keyword>
<feature type="domain" description="General secretion pathway GspH" evidence="12">
    <location>
        <begin position="46"/>
        <end position="162"/>
    </location>
</feature>
<feature type="transmembrane region" description="Helical" evidence="11">
    <location>
        <begin position="12"/>
        <end position="32"/>
    </location>
</feature>
<proteinExistence type="inferred from homology"/>
<organism evidence="14 15">
    <name type="scientific">Stenotrophomonas pavanii</name>
    <dbReference type="NCBI Taxonomy" id="487698"/>
    <lineage>
        <taxon>Bacteria</taxon>
        <taxon>Pseudomonadati</taxon>
        <taxon>Pseudomonadota</taxon>
        <taxon>Gammaproteobacteria</taxon>
        <taxon>Lysobacterales</taxon>
        <taxon>Lysobacteraceae</taxon>
        <taxon>Stenotrophomonas</taxon>
    </lineage>
</organism>
<keyword evidence="5" id="KW-0997">Cell inner membrane</keyword>
<dbReference type="GO" id="GO:0015628">
    <property type="term" value="P:protein secretion by the type II secretion system"/>
    <property type="evidence" value="ECO:0007669"/>
    <property type="project" value="InterPro"/>
</dbReference>
<dbReference type="PANTHER" id="PTHR30093">
    <property type="entry name" value="GENERAL SECRETION PATHWAY PROTEIN G"/>
    <property type="match status" value="1"/>
</dbReference>
<dbReference type="Proteomes" id="UP000825066">
    <property type="component" value="Chromosome"/>
</dbReference>
<dbReference type="Pfam" id="PF12019">
    <property type="entry name" value="GspH"/>
    <property type="match status" value="1"/>
</dbReference>
<keyword evidence="4" id="KW-0488">Methylation</keyword>
<keyword evidence="3" id="KW-1003">Cell membrane</keyword>
<sequence length="172" mass="17916">MSLRRQNGFTLVELMVTIAVVAILATIAFPSFQSTIRSNRIASSGNEITGLLSLARSEAVRNKRGGGVCGSSTGTSCDNAWTSGMLAWSDANGDGAMQTGEAVLRFVTISSDAISVTAPSDSVIAFDNRGRRRAAATQEIVLQPKSCGSDALRRTLTVNAAGQITSTKAACQ</sequence>
<evidence type="ECO:0000256" key="5">
    <source>
        <dbReference type="ARBA" id="ARBA00022519"/>
    </source>
</evidence>
<evidence type="ECO:0000313" key="15">
    <source>
        <dbReference type="Proteomes" id="UP000197904"/>
    </source>
</evidence>
<keyword evidence="8 11" id="KW-0472">Membrane</keyword>
<reference evidence="13 16" key="2">
    <citation type="submission" date="2021-05" db="EMBL/GenBank/DDBJ databases">
        <title>Complete Genome Sequence of Stenotrophomonas pavanii strain Y.</title>
        <authorList>
            <person name="Dohra H."/>
            <person name="Mohad Din A.R.J."/>
            <person name="Suzuki K."/>
            <person name="Fatma A."/>
            <person name="Honjyo M."/>
            <person name="Nishimura T."/>
            <person name="Moriuch R."/>
            <person name="Masuda K."/>
            <person name="Minoura A."/>
            <person name="Tashiro Y."/>
            <person name="Futamata H."/>
        </authorList>
    </citation>
    <scope>NUCLEOTIDE SEQUENCE [LARGE SCALE GENOMIC DNA]</scope>
    <source>
        <strain evidence="13">Berkeley</strain>
        <strain evidence="16">Y</strain>
    </source>
</reference>
<dbReference type="EMBL" id="AP024684">
    <property type="protein sequence ID" value="BCX43316.1"/>
    <property type="molecule type" value="Genomic_DNA"/>
</dbReference>
<evidence type="ECO:0000256" key="3">
    <source>
        <dbReference type="ARBA" id="ARBA00022475"/>
    </source>
</evidence>
<dbReference type="GO" id="GO:0005886">
    <property type="term" value="C:plasma membrane"/>
    <property type="evidence" value="ECO:0007669"/>
    <property type="project" value="UniProtKB-SubCell"/>
</dbReference>
<reference evidence="14 15" key="1">
    <citation type="submission" date="2017-06" db="EMBL/GenBank/DDBJ databases">
        <authorList>
            <person name="Kim H.J."/>
            <person name="Triplett B.A."/>
        </authorList>
    </citation>
    <scope>NUCLEOTIDE SEQUENCE [LARGE SCALE GENOMIC DNA]</scope>
    <source>
        <strain evidence="14 15">S18795</strain>
    </source>
</reference>
<protein>
    <recommendedName>
        <fullName evidence="2">Type II secretion system protein H</fullName>
    </recommendedName>
    <alternativeName>
        <fullName evidence="10">General secretion pathway protein H</fullName>
    </alternativeName>
</protein>
<keyword evidence="7 11" id="KW-1133">Transmembrane helix</keyword>
<dbReference type="AlphaFoldDB" id="A0A246KVJ6"/>
<evidence type="ECO:0000313" key="14">
    <source>
        <dbReference type="EMBL" id="OWR26980.1"/>
    </source>
</evidence>
<dbReference type="Proteomes" id="UP000197904">
    <property type="component" value="Unassembled WGS sequence"/>
</dbReference>
<evidence type="ECO:0000256" key="8">
    <source>
        <dbReference type="ARBA" id="ARBA00023136"/>
    </source>
</evidence>
<accession>A0A246KVJ6</accession>
<dbReference type="RefSeq" id="WP_049467541.1">
    <property type="nucleotide sequence ID" value="NZ_AP024684.1"/>
</dbReference>
<evidence type="ECO:0000256" key="6">
    <source>
        <dbReference type="ARBA" id="ARBA00022692"/>
    </source>
</evidence>
<dbReference type="InterPro" id="IPR012902">
    <property type="entry name" value="N_methyl_site"/>
</dbReference>
<evidence type="ECO:0000256" key="9">
    <source>
        <dbReference type="ARBA" id="ARBA00025772"/>
    </source>
</evidence>
<comment type="subcellular location">
    <subcellularLocation>
        <location evidence="1">Cell inner membrane</location>
        <topology evidence="1">Single-pass membrane protein</topology>
    </subcellularLocation>
</comment>
<dbReference type="InterPro" id="IPR045584">
    <property type="entry name" value="Pilin-like"/>
</dbReference>
<evidence type="ECO:0000256" key="1">
    <source>
        <dbReference type="ARBA" id="ARBA00004377"/>
    </source>
</evidence>
<evidence type="ECO:0000256" key="7">
    <source>
        <dbReference type="ARBA" id="ARBA00022989"/>
    </source>
</evidence>
<dbReference type="Gene3D" id="3.55.40.10">
    <property type="entry name" value="minor pseudopilin epsh domain"/>
    <property type="match status" value="1"/>
</dbReference>
<evidence type="ECO:0000259" key="12">
    <source>
        <dbReference type="Pfam" id="PF12019"/>
    </source>
</evidence>
<dbReference type="GO" id="GO:0015627">
    <property type="term" value="C:type II protein secretion system complex"/>
    <property type="evidence" value="ECO:0007669"/>
    <property type="project" value="InterPro"/>
</dbReference>
<comment type="similarity">
    <text evidence="9">Belongs to the GSP H family.</text>
</comment>
<evidence type="ECO:0000256" key="11">
    <source>
        <dbReference type="SAM" id="Phobius"/>
    </source>
</evidence>